<feature type="active site" evidence="4">
    <location>
        <position position="255"/>
    </location>
</feature>
<dbReference type="OrthoDB" id="9812625at2"/>
<gene>
    <name evidence="7" type="ORF">SAMN05421732_101252</name>
</gene>
<comment type="similarity">
    <text evidence="1 5">Belongs to the aldehyde dehydrogenase family.</text>
</comment>
<evidence type="ECO:0000256" key="4">
    <source>
        <dbReference type="PROSITE-ProRule" id="PRU10007"/>
    </source>
</evidence>
<name>A0A1G6GRB2_9GAMM</name>
<proteinExistence type="inferred from homology"/>
<evidence type="ECO:0000256" key="1">
    <source>
        <dbReference type="ARBA" id="ARBA00009986"/>
    </source>
</evidence>
<dbReference type="RefSeq" id="WP_092818342.1">
    <property type="nucleotide sequence ID" value="NZ_BAABKJ010000006.1"/>
</dbReference>
<organism evidence="7 8">
    <name type="scientific">Acinetobacter kookii</name>
    <dbReference type="NCBI Taxonomy" id="1226327"/>
    <lineage>
        <taxon>Bacteria</taxon>
        <taxon>Pseudomonadati</taxon>
        <taxon>Pseudomonadota</taxon>
        <taxon>Gammaproteobacteria</taxon>
        <taxon>Moraxellales</taxon>
        <taxon>Moraxellaceae</taxon>
        <taxon>Acinetobacter</taxon>
    </lineage>
</organism>
<evidence type="ECO:0000256" key="5">
    <source>
        <dbReference type="RuleBase" id="RU003345"/>
    </source>
</evidence>
<keyword evidence="8" id="KW-1185">Reference proteome</keyword>
<sequence length="484" mass="52827">MQAYQFSDQQFIAGHWLKGTSTHTLNNLNPYTQALILKLQAASLVDVDSAYSAAEGSFATWSQTSASERKSFILRVLDIIKNRREEIIHWLIQESGSTRFKANIEVDAALGIINEAMTFPERMNTQELQSTDPGRKSYVIRKPLGVIAVISPWNFPFHLSMRSVITAIAIGNCVVLKPASDTPITGGLLLAKIFEEAGLPQGIFSVVAGLGSEIGDYFVEHDTPKLISFTGSTLVGKRVGQLAIAGNHLKRIALELGGNAPLMVLDDADLDLAVELAVIGRFLHQGQICMSTNRVIVDAKIYDAFVEKLVIRAKNIAYGDPQQEDTLIGPMINVAQVEKIKQIIAQALQEGTKLIVRGEIQDNVVPPHIFIDVNPESCLAKEESFGPVLPVIKAQDEAEALRLANDTAYGLSSAVCTSDLERGTRFAMQIDAGMTHINAITVADQPNAPFGGEKNSGLGRFNGQWILEEFSRTHWLTLPHSTAK</sequence>
<dbReference type="Gene3D" id="3.40.605.10">
    <property type="entry name" value="Aldehyde Dehydrogenase, Chain A, domain 1"/>
    <property type="match status" value="1"/>
</dbReference>
<reference evidence="8" key="1">
    <citation type="submission" date="2016-09" db="EMBL/GenBank/DDBJ databases">
        <authorList>
            <person name="Varghese N."/>
            <person name="Submissions S."/>
        </authorList>
    </citation>
    <scope>NUCLEOTIDE SEQUENCE [LARGE SCALE GENOMIC DNA]</scope>
    <source>
        <strain evidence="8">ANC 4667</strain>
    </source>
</reference>
<feature type="domain" description="Aldehyde dehydrogenase" evidence="6">
    <location>
        <begin position="16"/>
        <end position="475"/>
    </location>
</feature>
<dbReference type="PROSITE" id="PS00687">
    <property type="entry name" value="ALDEHYDE_DEHYDR_GLU"/>
    <property type="match status" value="1"/>
</dbReference>
<dbReference type="Gene3D" id="3.40.309.10">
    <property type="entry name" value="Aldehyde Dehydrogenase, Chain A, domain 2"/>
    <property type="match status" value="1"/>
</dbReference>
<dbReference type="InterPro" id="IPR029510">
    <property type="entry name" value="Ald_DH_CS_GLU"/>
</dbReference>
<evidence type="ECO:0000256" key="3">
    <source>
        <dbReference type="ARBA" id="ARBA00023027"/>
    </source>
</evidence>
<dbReference type="FunFam" id="3.40.605.10:FF:000007">
    <property type="entry name" value="NAD/NADP-dependent betaine aldehyde dehydrogenase"/>
    <property type="match status" value="1"/>
</dbReference>
<dbReference type="GO" id="GO:0016620">
    <property type="term" value="F:oxidoreductase activity, acting on the aldehyde or oxo group of donors, NAD or NADP as acceptor"/>
    <property type="evidence" value="ECO:0007669"/>
    <property type="project" value="InterPro"/>
</dbReference>
<evidence type="ECO:0000259" key="6">
    <source>
        <dbReference type="Pfam" id="PF00171"/>
    </source>
</evidence>
<protein>
    <submittedName>
        <fullName evidence="7">Aldehyde dehydrogenase (NAD+)</fullName>
    </submittedName>
</protein>
<dbReference type="PANTHER" id="PTHR42986:SF1">
    <property type="entry name" value="BENZALDEHYDE DEHYDROGENASE YFMT"/>
    <property type="match status" value="1"/>
</dbReference>
<dbReference type="STRING" id="1226327.SAMN05421732_101252"/>
<dbReference type="SUPFAM" id="SSF53720">
    <property type="entry name" value="ALDH-like"/>
    <property type="match status" value="1"/>
</dbReference>
<dbReference type="InterPro" id="IPR016161">
    <property type="entry name" value="Ald_DH/histidinol_DH"/>
</dbReference>
<dbReference type="InterPro" id="IPR016162">
    <property type="entry name" value="Ald_DH_N"/>
</dbReference>
<dbReference type="AlphaFoldDB" id="A0A1G6GRB2"/>
<dbReference type="EMBL" id="FMYO01000001">
    <property type="protein sequence ID" value="SDB84582.1"/>
    <property type="molecule type" value="Genomic_DNA"/>
</dbReference>
<keyword evidence="2 5" id="KW-0560">Oxidoreductase</keyword>
<evidence type="ECO:0000313" key="7">
    <source>
        <dbReference type="EMBL" id="SDB84582.1"/>
    </source>
</evidence>
<dbReference type="InterPro" id="IPR016163">
    <property type="entry name" value="Ald_DH_C"/>
</dbReference>
<evidence type="ECO:0000256" key="2">
    <source>
        <dbReference type="ARBA" id="ARBA00023002"/>
    </source>
</evidence>
<dbReference type="Pfam" id="PF00171">
    <property type="entry name" value="Aldedh"/>
    <property type="match status" value="1"/>
</dbReference>
<keyword evidence="3" id="KW-0520">NAD</keyword>
<dbReference type="Proteomes" id="UP000243468">
    <property type="component" value="Unassembled WGS sequence"/>
</dbReference>
<dbReference type="InterPro" id="IPR015590">
    <property type="entry name" value="Aldehyde_DH_dom"/>
</dbReference>
<dbReference type="FunFam" id="3.40.309.10:FF:000009">
    <property type="entry name" value="Aldehyde dehydrogenase A"/>
    <property type="match status" value="1"/>
</dbReference>
<accession>A0A1G6GRB2</accession>
<evidence type="ECO:0000313" key="8">
    <source>
        <dbReference type="Proteomes" id="UP000243468"/>
    </source>
</evidence>
<dbReference type="PANTHER" id="PTHR42986">
    <property type="entry name" value="BENZALDEHYDE DEHYDROGENASE YFMT"/>
    <property type="match status" value="1"/>
</dbReference>